<dbReference type="Proteomes" id="UP000799428">
    <property type="component" value="Unassembled WGS sequence"/>
</dbReference>
<name>A0A6G1JZV5_9PLEO</name>
<keyword evidence="3" id="KW-1185">Reference proteome</keyword>
<evidence type="ECO:0000256" key="1">
    <source>
        <dbReference type="SAM" id="MobiDB-lite"/>
    </source>
</evidence>
<sequence length="214" mass="23774">MRFFEYREWSEADVAGSRPEGRGFRVGCEARAASRRAVDFEVGSTESDAGSRKEWTWWNGETRVSERSGQAKPKGALLKGMWTKAERSGSSSQKEEREENRDKDRTGPAPPPFTHAVWSKYRFNHGDDDGDDDRRTDSGERRLRRNRDINTNIESCSPYLQGALHHAPEVAAVDSCLPYHTRPAAGASRQAGPGASHKLSADGMAAVGLRPALW</sequence>
<feature type="compositionally biased region" description="Basic and acidic residues" evidence="1">
    <location>
        <begin position="93"/>
        <end position="106"/>
    </location>
</feature>
<dbReference type="EMBL" id="MU005777">
    <property type="protein sequence ID" value="KAF2705883.1"/>
    <property type="molecule type" value="Genomic_DNA"/>
</dbReference>
<feature type="region of interest" description="Disordered" evidence="1">
    <location>
        <begin position="60"/>
        <end position="146"/>
    </location>
</feature>
<proteinExistence type="predicted"/>
<organism evidence="2 3">
    <name type="scientific">Pleomassaria siparia CBS 279.74</name>
    <dbReference type="NCBI Taxonomy" id="1314801"/>
    <lineage>
        <taxon>Eukaryota</taxon>
        <taxon>Fungi</taxon>
        <taxon>Dikarya</taxon>
        <taxon>Ascomycota</taxon>
        <taxon>Pezizomycotina</taxon>
        <taxon>Dothideomycetes</taxon>
        <taxon>Pleosporomycetidae</taxon>
        <taxon>Pleosporales</taxon>
        <taxon>Pleomassariaceae</taxon>
        <taxon>Pleomassaria</taxon>
    </lineage>
</organism>
<evidence type="ECO:0000313" key="2">
    <source>
        <dbReference type="EMBL" id="KAF2705883.1"/>
    </source>
</evidence>
<gene>
    <name evidence="2" type="ORF">K504DRAFT_505609</name>
</gene>
<accession>A0A6G1JZV5</accession>
<feature type="compositionally biased region" description="Basic and acidic residues" evidence="1">
    <location>
        <begin position="124"/>
        <end position="141"/>
    </location>
</feature>
<dbReference type="AlphaFoldDB" id="A0A6G1JZV5"/>
<evidence type="ECO:0000313" key="3">
    <source>
        <dbReference type="Proteomes" id="UP000799428"/>
    </source>
</evidence>
<reference evidence="2" key="1">
    <citation type="journal article" date="2020" name="Stud. Mycol.">
        <title>101 Dothideomycetes genomes: a test case for predicting lifestyles and emergence of pathogens.</title>
        <authorList>
            <person name="Haridas S."/>
            <person name="Albert R."/>
            <person name="Binder M."/>
            <person name="Bloem J."/>
            <person name="Labutti K."/>
            <person name="Salamov A."/>
            <person name="Andreopoulos B."/>
            <person name="Baker S."/>
            <person name="Barry K."/>
            <person name="Bills G."/>
            <person name="Bluhm B."/>
            <person name="Cannon C."/>
            <person name="Castanera R."/>
            <person name="Culley D."/>
            <person name="Daum C."/>
            <person name="Ezra D."/>
            <person name="Gonzalez J."/>
            <person name="Henrissat B."/>
            <person name="Kuo A."/>
            <person name="Liang C."/>
            <person name="Lipzen A."/>
            <person name="Lutzoni F."/>
            <person name="Magnuson J."/>
            <person name="Mondo S."/>
            <person name="Nolan M."/>
            <person name="Ohm R."/>
            <person name="Pangilinan J."/>
            <person name="Park H.-J."/>
            <person name="Ramirez L."/>
            <person name="Alfaro M."/>
            <person name="Sun H."/>
            <person name="Tritt A."/>
            <person name="Yoshinaga Y."/>
            <person name="Zwiers L.-H."/>
            <person name="Turgeon B."/>
            <person name="Goodwin S."/>
            <person name="Spatafora J."/>
            <person name="Crous P."/>
            <person name="Grigoriev I."/>
        </authorList>
    </citation>
    <scope>NUCLEOTIDE SEQUENCE</scope>
    <source>
        <strain evidence="2">CBS 279.74</strain>
    </source>
</reference>
<protein>
    <submittedName>
        <fullName evidence="2">Uncharacterized protein</fullName>
    </submittedName>
</protein>